<gene>
    <name evidence="2" type="ORF">CY34DRAFT_99884</name>
</gene>
<dbReference type="InterPro" id="IPR010998">
    <property type="entry name" value="Integrase_recombinase_N"/>
</dbReference>
<dbReference type="InParanoid" id="A0A0D0AML2"/>
<accession>A0A0D0AML2</accession>
<dbReference type="OrthoDB" id="3254696at2759"/>
<organism evidence="2 3">
    <name type="scientific">Suillus luteus UH-Slu-Lm8-n1</name>
    <dbReference type="NCBI Taxonomy" id="930992"/>
    <lineage>
        <taxon>Eukaryota</taxon>
        <taxon>Fungi</taxon>
        <taxon>Dikarya</taxon>
        <taxon>Basidiomycota</taxon>
        <taxon>Agaricomycotina</taxon>
        <taxon>Agaricomycetes</taxon>
        <taxon>Agaricomycetidae</taxon>
        <taxon>Boletales</taxon>
        <taxon>Suillineae</taxon>
        <taxon>Suillaceae</taxon>
        <taxon>Suillus</taxon>
    </lineage>
</organism>
<evidence type="ECO:0000313" key="2">
    <source>
        <dbReference type="EMBL" id="KIK33278.1"/>
    </source>
</evidence>
<dbReference type="EMBL" id="KN835980">
    <property type="protein sequence ID" value="KIK33278.1"/>
    <property type="molecule type" value="Genomic_DNA"/>
</dbReference>
<proteinExistence type="predicted"/>
<dbReference type="STRING" id="930992.A0A0D0AML2"/>
<dbReference type="AlphaFoldDB" id="A0A0D0AML2"/>
<dbReference type="SUPFAM" id="SSF47823">
    <property type="entry name" value="lambda integrase-like, N-terminal domain"/>
    <property type="match status" value="1"/>
</dbReference>
<reference evidence="2 3" key="1">
    <citation type="submission" date="2014-04" db="EMBL/GenBank/DDBJ databases">
        <authorList>
            <consortium name="DOE Joint Genome Institute"/>
            <person name="Kuo A."/>
            <person name="Ruytinx J."/>
            <person name="Rineau F."/>
            <person name="Colpaert J."/>
            <person name="Kohler A."/>
            <person name="Nagy L.G."/>
            <person name="Floudas D."/>
            <person name="Copeland A."/>
            <person name="Barry K.W."/>
            <person name="Cichocki N."/>
            <person name="Veneault-Fourrey C."/>
            <person name="LaButti K."/>
            <person name="Lindquist E.A."/>
            <person name="Lipzen A."/>
            <person name="Lundell T."/>
            <person name="Morin E."/>
            <person name="Murat C."/>
            <person name="Sun H."/>
            <person name="Tunlid A."/>
            <person name="Henrissat B."/>
            <person name="Grigoriev I.V."/>
            <person name="Hibbett D.S."/>
            <person name="Martin F."/>
            <person name="Nordberg H.P."/>
            <person name="Cantor M.N."/>
            <person name="Hua S.X."/>
        </authorList>
    </citation>
    <scope>NUCLEOTIDE SEQUENCE [LARGE SCALE GENOMIC DNA]</scope>
    <source>
        <strain evidence="2 3">UH-Slu-Lm8-n1</strain>
    </source>
</reference>
<dbReference type="Gene3D" id="1.10.150.130">
    <property type="match status" value="1"/>
</dbReference>
<evidence type="ECO:0000256" key="1">
    <source>
        <dbReference type="ARBA" id="ARBA00023125"/>
    </source>
</evidence>
<name>A0A0D0AML2_9AGAM</name>
<reference evidence="3" key="2">
    <citation type="submission" date="2015-01" db="EMBL/GenBank/DDBJ databases">
        <title>Evolutionary Origins and Diversification of the Mycorrhizal Mutualists.</title>
        <authorList>
            <consortium name="DOE Joint Genome Institute"/>
            <consortium name="Mycorrhizal Genomics Consortium"/>
            <person name="Kohler A."/>
            <person name="Kuo A."/>
            <person name="Nagy L.G."/>
            <person name="Floudas D."/>
            <person name="Copeland A."/>
            <person name="Barry K.W."/>
            <person name="Cichocki N."/>
            <person name="Veneault-Fourrey C."/>
            <person name="LaButti K."/>
            <person name="Lindquist E.A."/>
            <person name="Lipzen A."/>
            <person name="Lundell T."/>
            <person name="Morin E."/>
            <person name="Murat C."/>
            <person name="Riley R."/>
            <person name="Ohm R."/>
            <person name="Sun H."/>
            <person name="Tunlid A."/>
            <person name="Henrissat B."/>
            <person name="Grigoriev I.V."/>
            <person name="Hibbett D.S."/>
            <person name="Martin F."/>
        </authorList>
    </citation>
    <scope>NUCLEOTIDE SEQUENCE [LARGE SCALE GENOMIC DNA]</scope>
    <source>
        <strain evidence="3">UH-Slu-Lm8-n1</strain>
    </source>
</reference>
<dbReference type="GO" id="GO:0003677">
    <property type="term" value="F:DNA binding"/>
    <property type="evidence" value="ECO:0007669"/>
    <property type="project" value="UniProtKB-KW"/>
</dbReference>
<dbReference type="Proteomes" id="UP000054485">
    <property type="component" value="Unassembled WGS sequence"/>
</dbReference>
<evidence type="ECO:0000313" key="3">
    <source>
        <dbReference type="Proteomes" id="UP000054485"/>
    </source>
</evidence>
<sequence length="179" mass="19447">MDTINSLQALVNSVRRHAWKLETLEGYQGGVNRFISFCSANNIPLLLPSPEWLICAFAAHHAGSCSGSAVSNDVAGSSLYTSLRAWHIANGFTWLGGTRLKYVLRSAVRLTPDASKRPPRPPVSSEMLDILHASLDSSLPLHACVLACADSAFWGQCCLGEFLPISQSRFTPKFFPTPS</sequence>
<protein>
    <submittedName>
        <fullName evidence="2">Uncharacterized protein</fullName>
    </submittedName>
</protein>
<dbReference type="HOGENOM" id="CLU_003292_7_2_1"/>
<keyword evidence="1" id="KW-0238">DNA-binding</keyword>
<keyword evidence="3" id="KW-1185">Reference proteome</keyword>